<dbReference type="Proteomes" id="UP000324832">
    <property type="component" value="Unassembled WGS sequence"/>
</dbReference>
<keyword evidence="2" id="KW-1185">Reference proteome</keyword>
<evidence type="ECO:0000313" key="1">
    <source>
        <dbReference type="EMBL" id="VVC88462.1"/>
    </source>
</evidence>
<organism evidence="1 2">
    <name type="scientific">Leptidea sinapis</name>
    <dbReference type="NCBI Taxonomy" id="189913"/>
    <lineage>
        <taxon>Eukaryota</taxon>
        <taxon>Metazoa</taxon>
        <taxon>Ecdysozoa</taxon>
        <taxon>Arthropoda</taxon>
        <taxon>Hexapoda</taxon>
        <taxon>Insecta</taxon>
        <taxon>Pterygota</taxon>
        <taxon>Neoptera</taxon>
        <taxon>Endopterygota</taxon>
        <taxon>Lepidoptera</taxon>
        <taxon>Glossata</taxon>
        <taxon>Ditrysia</taxon>
        <taxon>Papilionoidea</taxon>
        <taxon>Pieridae</taxon>
        <taxon>Dismorphiinae</taxon>
        <taxon>Leptidea</taxon>
    </lineage>
</organism>
<protein>
    <submittedName>
        <fullName evidence="1">Uncharacterized protein</fullName>
    </submittedName>
</protein>
<accession>A0A5E4PUA8</accession>
<proteinExistence type="predicted"/>
<dbReference type="EMBL" id="FZQP02000337">
    <property type="protein sequence ID" value="VVC88462.1"/>
    <property type="molecule type" value="Genomic_DNA"/>
</dbReference>
<name>A0A5E4PUA8_9NEOP</name>
<sequence>MKEGHGVERGDGLHVISNNGSCELKIRRRIGMAKTKIWRDRNIPRKTEVRLVNTQIFSIFSYGAETWT</sequence>
<dbReference type="AlphaFoldDB" id="A0A5E4PUA8"/>
<gene>
    <name evidence="1" type="ORF">LSINAPIS_LOCUS1821</name>
</gene>
<evidence type="ECO:0000313" key="2">
    <source>
        <dbReference type="Proteomes" id="UP000324832"/>
    </source>
</evidence>
<reference evidence="1 2" key="1">
    <citation type="submission" date="2017-07" db="EMBL/GenBank/DDBJ databases">
        <authorList>
            <person name="Talla V."/>
            <person name="Backstrom N."/>
        </authorList>
    </citation>
    <scope>NUCLEOTIDE SEQUENCE [LARGE SCALE GENOMIC DNA]</scope>
</reference>